<protein>
    <recommendedName>
        <fullName evidence="2">RRM domain-containing protein</fullName>
    </recommendedName>
</protein>
<dbReference type="CDD" id="cd00590">
    <property type="entry name" value="RRM_SF"/>
    <property type="match status" value="1"/>
</dbReference>
<dbReference type="KEGG" id="lmi:LMXM_11_0080"/>
<organism evidence="3 4">
    <name type="scientific">Leishmania mexicana (strain MHOM/GT/2001/U1103)</name>
    <dbReference type="NCBI Taxonomy" id="929439"/>
    <lineage>
        <taxon>Eukaryota</taxon>
        <taxon>Discoba</taxon>
        <taxon>Euglenozoa</taxon>
        <taxon>Kinetoplastea</taxon>
        <taxon>Metakinetoplastina</taxon>
        <taxon>Trypanosomatida</taxon>
        <taxon>Trypanosomatidae</taxon>
        <taxon>Leishmaniinae</taxon>
        <taxon>Leishmania</taxon>
    </lineage>
</organism>
<name>E9ANF4_LEIMU</name>
<keyword evidence="4" id="KW-1185">Reference proteome</keyword>
<dbReference type="EMBL" id="FR799564">
    <property type="protein sequence ID" value="CBZ24463.1"/>
    <property type="molecule type" value="Genomic_DNA"/>
</dbReference>
<dbReference type="OMA" id="HCFVEPG"/>
<evidence type="ECO:0000256" key="1">
    <source>
        <dbReference type="SAM" id="MobiDB-lite"/>
    </source>
</evidence>
<feature type="region of interest" description="Disordered" evidence="1">
    <location>
        <begin position="28"/>
        <end position="52"/>
    </location>
</feature>
<dbReference type="OrthoDB" id="271122at2759"/>
<dbReference type="PhylomeDB" id="E9ANF4"/>
<dbReference type="Pfam" id="PF00076">
    <property type="entry name" value="RRM_1"/>
    <property type="match status" value="1"/>
</dbReference>
<proteinExistence type="predicted"/>
<dbReference type="AlphaFoldDB" id="E9ANF4"/>
<dbReference type="VEuPathDB" id="TriTrypDB:LmxM.11.0080"/>
<sequence>MGKRDLQKEKQQELAAIWGSEVQGDARFPKRRRAAQKKGLGAVEDNDDDVDPDVLSDIGSDAGSITSKLSDTARKETRKTVKKKRADYRLHCFVEPGTELNAVRTVFEAYEPKVEIRTAQKGNLLNKSQFAVLTFRNKAMALHAVKQLDGTNQRDLLGVSSLKLNLMLTRQQSKIARKALNRKIRHEKERNQLMEEQEDLAFIENFLKQHSSAKKSK</sequence>
<dbReference type="GO" id="GO:0003723">
    <property type="term" value="F:RNA binding"/>
    <property type="evidence" value="ECO:0007669"/>
    <property type="project" value="InterPro"/>
</dbReference>
<dbReference type="RefSeq" id="XP_003872981.1">
    <property type="nucleotide sequence ID" value="XM_003872932.1"/>
</dbReference>
<dbReference type="GeneID" id="13454896"/>
<gene>
    <name evidence="3" type="ORF">LMXM_11_0080</name>
</gene>
<evidence type="ECO:0000313" key="4">
    <source>
        <dbReference type="Proteomes" id="UP000007259"/>
    </source>
</evidence>
<evidence type="ECO:0000259" key="2">
    <source>
        <dbReference type="Pfam" id="PF00076"/>
    </source>
</evidence>
<reference evidence="3 4" key="1">
    <citation type="journal article" date="2011" name="Genome Res.">
        <title>Chromosome and gene copy number variation allow major structural change between species and strains of Leishmania.</title>
        <authorList>
            <person name="Rogers M.B."/>
            <person name="Hilley J.D."/>
            <person name="Dickens N.J."/>
            <person name="Wilkes J."/>
            <person name="Bates P.A."/>
            <person name="Depledge D.P."/>
            <person name="Harris D."/>
            <person name="Her Y."/>
            <person name="Herzyk P."/>
            <person name="Imamura H."/>
            <person name="Otto T.D."/>
            <person name="Sanders M."/>
            <person name="Seeger K."/>
            <person name="Dujardin J.C."/>
            <person name="Berriman M."/>
            <person name="Smith D.F."/>
            <person name="Hertz-Fowler C."/>
            <person name="Mottram J.C."/>
        </authorList>
    </citation>
    <scope>NUCLEOTIDE SEQUENCE [LARGE SCALE GENOMIC DNA]</scope>
    <source>
        <strain evidence="3 4">MHOM/GT/2001/U1103</strain>
    </source>
</reference>
<dbReference type="InterPro" id="IPR000504">
    <property type="entry name" value="RRM_dom"/>
</dbReference>
<dbReference type="Proteomes" id="UP000007259">
    <property type="component" value="Chromosome 11"/>
</dbReference>
<accession>E9ANF4</accession>
<evidence type="ECO:0000313" key="3">
    <source>
        <dbReference type="EMBL" id="CBZ24463.1"/>
    </source>
</evidence>
<feature type="domain" description="RRM" evidence="2">
    <location>
        <begin position="96"/>
        <end position="152"/>
    </location>
</feature>